<keyword evidence="1" id="KW-1133">Transmembrane helix</keyword>
<organism evidence="2 3">
    <name type="scientific">Neonectria magnoliae</name>
    <dbReference type="NCBI Taxonomy" id="2732573"/>
    <lineage>
        <taxon>Eukaryota</taxon>
        <taxon>Fungi</taxon>
        <taxon>Dikarya</taxon>
        <taxon>Ascomycota</taxon>
        <taxon>Pezizomycotina</taxon>
        <taxon>Sordariomycetes</taxon>
        <taxon>Hypocreomycetidae</taxon>
        <taxon>Hypocreales</taxon>
        <taxon>Nectriaceae</taxon>
        <taxon>Neonectria</taxon>
    </lineage>
</organism>
<feature type="transmembrane region" description="Helical" evidence="1">
    <location>
        <begin position="12"/>
        <end position="32"/>
    </location>
</feature>
<sequence length="388" mass="42026">MSQPPGPSGRALPVLPITLISVLFLFGADATAGQLSRNGYFGFAASVLEDGLVLPGSNRPILRRYVGVSAVDGFLTAANVFWANVVDGSRPELSLFTFFFGSQLVAFFLVIMIESQRVAKWSPVLFNPLLWGFAMQALGYGIAAPFFFVLHLIVTSKFNLSETVRLRDPTRLHTVVPAFMAGYVLLCCFLAYPFSHSYVRQWANVVWQTFPLHVLVWQALFTGIVKRTSLGQDAFTAGAQLDRTALSHAYGFAWNVAVTGQLCTVAVLITSAVLPGLYPAGVARSLTLENVFIPGLPHSSTPMVSPAAAVHDFFIYDLFVGSAVTLIWAVYLLSQVRPVLSTSEERANLARGILTSLVLSGPGGAVVALLQHRDETVLADELKAEKSK</sequence>
<feature type="transmembrane region" description="Helical" evidence="1">
    <location>
        <begin position="93"/>
        <end position="113"/>
    </location>
</feature>
<dbReference type="Proteomes" id="UP001498421">
    <property type="component" value="Unassembled WGS sequence"/>
</dbReference>
<feature type="transmembrane region" description="Helical" evidence="1">
    <location>
        <begin position="313"/>
        <end position="333"/>
    </location>
</feature>
<evidence type="ECO:0000256" key="1">
    <source>
        <dbReference type="SAM" id="Phobius"/>
    </source>
</evidence>
<feature type="transmembrane region" description="Helical" evidence="1">
    <location>
        <begin position="252"/>
        <end position="278"/>
    </location>
</feature>
<keyword evidence="1" id="KW-0472">Membrane</keyword>
<accession>A0ABR1HF76</accession>
<evidence type="ECO:0000313" key="3">
    <source>
        <dbReference type="Proteomes" id="UP001498421"/>
    </source>
</evidence>
<protein>
    <submittedName>
        <fullName evidence="2">Uncharacterized protein</fullName>
    </submittedName>
</protein>
<feature type="transmembrane region" description="Helical" evidence="1">
    <location>
        <begin position="133"/>
        <end position="154"/>
    </location>
</feature>
<keyword evidence="3" id="KW-1185">Reference proteome</keyword>
<feature type="transmembrane region" description="Helical" evidence="1">
    <location>
        <begin position="206"/>
        <end position="225"/>
    </location>
</feature>
<gene>
    <name evidence="2" type="ORF">QQZ08_010665</name>
</gene>
<reference evidence="2 3" key="1">
    <citation type="journal article" date="2025" name="Microbiol. Resour. Announc.">
        <title>Draft genome sequences for Neonectria magnoliae and Neonectria punicea, canker pathogens of Liriodendron tulipifera and Acer saccharum in West Virginia.</title>
        <authorList>
            <person name="Petronek H.M."/>
            <person name="Kasson M.T."/>
            <person name="Metheny A.M."/>
            <person name="Stauder C.M."/>
            <person name="Lovett B."/>
            <person name="Lynch S.C."/>
            <person name="Garnas J.R."/>
            <person name="Kasson L.R."/>
            <person name="Stajich J.E."/>
        </authorList>
    </citation>
    <scope>NUCLEOTIDE SEQUENCE [LARGE SCALE GENOMIC DNA]</scope>
    <source>
        <strain evidence="2 3">NRRL 64651</strain>
    </source>
</reference>
<proteinExistence type="predicted"/>
<name>A0ABR1HF76_9HYPO</name>
<comment type="caution">
    <text evidence="2">The sequence shown here is derived from an EMBL/GenBank/DDBJ whole genome shotgun (WGS) entry which is preliminary data.</text>
</comment>
<feature type="transmembrane region" description="Helical" evidence="1">
    <location>
        <begin position="175"/>
        <end position="194"/>
    </location>
</feature>
<evidence type="ECO:0000313" key="2">
    <source>
        <dbReference type="EMBL" id="KAK7419832.1"/>
    </source>
</evidence>
<feature type="transmembrane region" description="Helical" evidence="1">
    <location>
        <begin position="65"/>
        <end position="86"/>
    </location>
</feature>
<keyword evidence="1" id="KW-0812">Transmembrane</keyword>
<dbReference type="EMBL" id="JAZAVK010000143">
    <property type="protein sequence ID" value="KAK7419832.1"/>
    <property type="molecule type" value="Genomic_DNA"/>
</dbReference>